<protein>
    <submittedName>
        <fullName evidence="1">Uncharacterized protein</fullName>
    </submittedName>
</protein>
<name>J3EWY1_9EURY</name>
<evidence type="ECO:0000313" key="2">
    <source>
        <dbReference type="Proteomes" id="UP000007813"/>
    </source>
</evidence>
<proteinExistence type="predicted"/>
<sequence>MGASVTGSRHCSLNSLRLAYRVVRLDERCDSRSRPKK</sequence>
<evidence type="ECO:0000313" key="1">
    <source>
        <dbReference type="EMBL" id="EJN59512.1"/>
    </source>
</evidence>
<comment type="caution">
    <text evidence="1">The sequence shown here is derived from an EMBL/GenBank/DDBJ whole genome shotgun (WGS) entry which is preliminary data.</text>
</comment>
<reference evidence="1 2" key="1">
    <citation type="journal article" date="2012" name="J. Bacteriol.">
        <title>Draft Genome Sequence of the Extremely Halophilic Archaeon Halogranum salarium B-1T.</title>
        <authorList>
            <person name="Kim K.K."/>
            <person name="Lee K.C."/>
            <person name="Lee J.S."/>
        </authorList>
    </citation>
    <scope>NUCLEOTIDE SEQUENCE [LARGE SCALE GENOMIC DNA]</scope>
    <source>
        <strain evidence="1 2">B-1</strain>
    </source>
</reference>
<dbReference type="EMBL" id="ALJD01000004">
    <property type="protein sequence ID" value="EJN59512.1"/>
    <property type="molecule type" value="Genomic_DNA"/>
</dbReference>
<dbReference type="Proteomes" id="UP000007813">
    <property type="component" value="Unassembled WGS sequence"/>
</dbReference>
<accession>J3EWY1</accession>
<gene>
    <name evidence="1" type="ORF">HSB1_16700</name>
</gene>
<organism evidence="1 2">
    <name type="scientific">Halogranum salarium B-1</name>
    <dbReference type="NCBI Taxonomy" id="1210908"/>
    <lineage>
        <taxon>Archaea</taxon>
        <taxon>Methanobacteriati</taxon>
        <taxon>Methanobacteriota</taxon>
        <taxon>Stenosarchaea group</taxon>
        <taxon>Halobacteria</taxon>
        <taxon>Halobacteriales</taxon>
        <taxon>Haloferacaceae</taxon>
    </lineage>
</organism>
<dbReference type="AlphaFoldDB" id="J3EWY1"/>